<dbReference type="InterPro" id="IPR003618">
    <property type="entry name" value="TFIIS_cen_dom"/>
</dbReference>
<dbReference type="OrthoDB" id="79252at2759"/>
<dbReference type="Pfam" id="PF07744">
    <property type="entry name" value="SPOC"/>
    <property type="match status" value="1"/>
</dbReference>
<dbReference type="SMART" id="SM00249">
    <property type="entry name" value="PHD"/>
    <property type="match status" value="1"/>
</dbReference>
<dbReference type="GO" id="GO:0001139">
    <property type="term" value="F:RNA polymerase II complex recruiting activity"/>
    <property type="evidence" value="ECO:0007669"/>
    <property type="project" value="TreeGrafter"/>
</dbReference>
<name>W9C7Y0_SCLBF</name>
<dbReference type="GO" id="GO:0006362">
    <property type="term" value="P:transcription elongation by RNA polymerase I"/>
    <property type="evidence" value="ECO:0007669"/>
    <property type="project" value="TreeGrafter"/>
</dbReference>
<feature type="region of interest" description="Disordered" evidence="7">
    <location>
        <begin position="1"/>
        <end position="38"/>
    </location>
</feature>
<proteinExistence type="inferred from homology"/>
<comment type="caution">
    <text evidence="9">The sequence shown here is derived from an EMBL/GenBank/DDBJ whole genome shotgun (WGS) entry which is preliminary data.</text>
</comment>
<reference evidence="9 10" key="1">
    <citation type="journal article" date="2014" name="Genome Announc.">
        <title>Draft genome sequence of Sclerotinia borealis, a psychrophilic plant pathogenic fungus.</title>
        <authorList>
            <person name="Mardanov A.V."/>
            <person name="Beletsky A.V."/>
            <person name="Kadnikov V.V."/>
            <person name="Ignatov A.N."/>
            <person name="Ravin N.V."/>
        </authorList>
    </citation>
    <scope>NUCLEOTIDE SEQUENCE [LARGE SCALE GENOMIC DNA]</scope>
    <source>
        <strain evidence="10">F-4157</strain>
    </source>
</reference>
<dbReference type="GO" id="GO:0031440">
    <property type="term" value="P:regulation of mRNA 3'-end processing"/>
    <property type="evidence" value="ECO:0007669"/>
    <property type="project" value="TreeGrafter"/>
</dbReference>
<dbReference type="PANTHER" id="PTHR11477:SF11">
    <property type="entry name" value="TRANSCRIPTION FACTOR BYE1"/>
    <property type="match status" value="1"/>
</dbReference>
<evidence type="ECO:0000313" key="9">
    <source>
        <dbReference type="EMBL" id="ESZ91961.1"/>
    </source>
</evidence>
<keyword evidence="5" id="KW-0863">Zinc-finger</keyword>
<evidence type="ECO:0000256" key="3">
    <source>
        <dbReference type="ARBA" id="ARBA00021616"/>
    </source>
</evidence>
<evidence type="ECO:0000256" key="1">
    <source>
        <dbReference type="ARBA" id="ARBA00002311"/>
    </source>
</evidence>
<dbReference type="SMART" id="SM00510">
    <property type="entry name" value="TFS2M"/>
    <property type="match status" value="1"/>
</dbReference>
<organism evidence="9 10">
    <name type="scientific">Sclerotinia borealis (strain F-4128)</name>
    <dbReference type="NCBI Taxonomy" id="1432307"/>
    <lineage>
        <taxon>Eukaryota</taxon>
        <taxon>Fungi</taxon>
        <taxon>Dikarya</taxon>
        <taxon>Ascomycota</taxon>
        <taxon>Pezizomycotina</taxon>
        <taxon>Leotiomycetes</taxon>
        <taxon>Helotiales</taxon>
        <taxon>Sclerotiniaceae</taxon>
        <taxon>Sclerotinia</taxon>
    </lineage>
</organism>
<feature type="domain" description="TFIIS central" evidence="8">
    <location>
        <begin position="237"/>
        <end position="362"/>
    </location>
</feature>
<keyword evidence="10" id="KW-1185">Reference proteome</keyword>
<dbReference type="InterPro" id="IPR012921">
    <property type="entry name" value="SPOC_C"/>
</dbReference>
<comment type="function">
    <text evidence="1">Negative regulator of transcription elongation.</text>
</comment>
<dbReference type="InterPro" id="IPR036575">
    <property type="entry name" value="TFIIS_cen_dom_sf"/>
</dbReference>
<evidence type="ECO:0000256" key="2">
    <source>
        <dbReference type="ARBA" id="ARBA00011050"/>
    </source>
</evidence>
<dbReference type="InterPro" id="IPR055499">
    <property type="entry name" value="DUF7071"/>
</dbReference>
<keyword evidence="6" id="KW-0862">Zinc</keyword>
<evidence type="ECO:0000313" key="10">
    <source>
        <dbReference type="Proteomes" id="UP000019487"/>
    </source>
</evidence>
<evidence type="ECO:0000256" key="5">
    <source>
        <dbReference type="ARBA" id="ARBA00022771"/>
    </source>
</evidence>
<dbReference type="HOGENOM" id="CLU_009292_0_0_1"/>
<accession>W9C7Y0</accession>
<dbReference type="PROSITE" id="PS51321">
    <property type="entry name" value="TFIIS_CENTRAL"/>
    <property type="match status" value="1"/>
</dbReference>
<evidence type="ECO:0000256" key="4">
    <source>
        <dbReference type="ARBA" id="ARBA00022723"/>
    </source>
</evidence>
<dbReference type="GO" id="GO:0000977">
    <property type="term" value="F:RNA polymerase II transcription regulatory region sequence-specific DNA binding"/>
    <property type="evidence" value="ECO:0007669"/>
    <property type="project" value="TreeGrafter"/>
</dbReference>
<dbReference type="AlphaFoldDB" id="W9C7Y0"/>
<dbReference type="STRING" id="1432307.W9C7Y0"/>
<dbReference type="InterPro" id="IPR019786">
    <property type="entry name" value="Zinc_finger_PHD-type_CS"/>
</dbReference>
<dbReference type="SUPFAM" id="SSF57903">
    <property type="entry name" value="FYVE/PHD zinc finger"/>
    <property type="match status" value="1"/>
</dbReference>
<feature type="compositionally biased region" description="Basic and acidic residues" evidence="7">
    <location>
        <begin position="17"/>
        <end position="28"/>
    </location>
</feature>
<dbReference type="GO" id="GO:0031564">
    <property type="term" value="P:transcription antitermination"/>
    <property type="evidence" value="ECO:0007669"/>
    <property type="project" value="TreeGrafter"/>
</dbReference>
<feature type="compositionally biased region" description="Acidic residues" evidence="7">
    <location>
        <begin position="414"/>
        <end position="423"/>
    </location>
</feature>
<dbReference type="InterPro" id="IPR001965">
    <property type="entry name" value="Znf_PHD"/>
</dbReference>
<dbReference type="PANTHER" id="PTHR11477">
    <property type="entry name" value="TRANSCRIPTION FACTOR S-II ZINC FINGER DOMAIN-CONTAINING PROTEIN"/>
    <property type="match status" value="1"/>
</dbReference>
<evidence type="ECO:0000256" key="7">
    <source>
        <dbReference type="SAM" id="MobiDB-lite"/>
    </source>
</evidence>
<feature type="region of interest" description="Disordered" evidence="7">
    <location>
        <begin position="121"/>
        <end position="229"/>
    </location>
</feature>
<dbReference type="EMBL" id="AYSA01000442">
    <property type="protein sequence ID" value="ESZ91961.1"/>
    <property type="molecule type" value="Genomic_DNA"/>
</dbReference>
<dbReference type="GO" id="GO:0006368">
    <property type="term" value="P:transcription elongation by RNA polymerase II"/>
    <property type="evidence" value="ECO:0007669"/>
    <property type="project" value="TreeGrafter"/>
</dbReference>
<feature type="region of interest" description="Disordered" evidence="7">
    <location>
        <begin position="490"/>
        <end position="530"/>
    </location>
</feature>
<dbReference type="Pfam" id="PF07500">
    <property type="entry name" value="TFIIS_M"/>
    <property type="match status" value="1"/>
</dbReference>
<dbReference type="InterPro" id="IPR011011">
    <property type="entry name" value="Znf_FYVE_PHD"/>
</dbReference>
<gene>
    <name evidence="9" type="ORF">SBOR_7651</name>
</gene>
<feature type="compositionally biased region" description="Basic and acidic residues" evidence="7">
    <location>
        <begin position="174"/>
        <end position="183"/>
    </location>
</feature>
<feature type="compositionally biased region" description="Polar residues" evidence="7">
    <location>
        <begin position="433"/>
        <end position="445"/>
    </location>
</feature>
<sequence length="826" mass="91535">MADVRKSSRATKGQHPKAHELDQPIETKKKGKKGGKKVTVQEEEVEVIRCVCGVTSTTDDDEDAWIACDNCAVWQHNVCVGVSPFEEDTPDKYLCEQCAPHAHKDLLEGIARGEQPWVARQERYDKEKAEQERQDAEEAARKKGKKGKKRQSDQKRDVTPANGKIQSPPVSVPSKKESQKDSPAKGPSQKRKARDESQDQEAVTDSSSKVRKTSARPTPRASPPSDLPSKISELEAEQQSLASLIKKGLLQSIPHAIEDSYYTLRPDDTIDAKAERLAIQIEVAVRSTHPNKSASIKQTRSIFSNLKQNQELCNGLLTQSLSPQALAVMTTDDMASKELKRETAIMKARADKQSIMITDDGPRIRRTHKGEEIIEGDSNPNEYSDIPMSAARRREMLDPNAGMGDRSRSHSPENEVELPEVTDDYSSRDKIRTSSTPKTPLNIDTKQPALRKGSTQGSATGNFDINKVFSSVQSPHPSTNKQRVGIDHFRRMSGNAPPVNGPGDDPDVDKMLQDDNESPPYSPVEDNPDPDIVWRGTVSMDSVAKFPAYAKQVAGPNLSRNRMQTPWTDLLHRDLKVHGRIDADKANEYLCGLRYSPPSDVVIINITPASESPDFLDLYNYFHDKKRYGVLTNKGPGNVRDTYLVPVPPGPGNIPDFVVNLLEHNLPEERPEPSILVTLVVRNGWEQPSRIQSFDGASDPHSPLTAGGVAQRQMSINQSGPAMSPSPIVHPGSFHSPSPAVPKPSEVHQQQNLEEQRRIAQADGETVALRILGEYARAPTVSFLMPQAYQMRDLEWQAIRSILERDEKAQNDLKHLSEVLARTGPA</sequence>
<dbReference type="PROSITE" id="PS01359">
    <property type="entry name" value="ZF_PHD_1"/>
    <property type="match status" value="1"/>
</dbReference>
<feature type="compositionally biased region" description="Polar residues" evidence="7">
    <location>
        <begin position="453"/>
        <end position="462"/>
    </location>
</feature>
<keyword evidence="4" id="KW-0479">Metal-binding</keyword>
<feature type="region of interest" description="Disordered" evidence="7">
    <location>
        <begin position="398"/>
        <end position="462"/>
    </location>
</feature>
<dbReference type="Proteomes" id="UP000019487">
    <property type="component" value="Unassembled WGS sequence"/>
</dbReference>
<dbReference type="Pfam" id="PF23257">
    <property type="entry name" value="DUF7071"/>
    <property type="match status" value="1"/>
</dbReference>
<evidence type="ECO:0000259" key="8">
    <source>
        <dbReference type="PROSITE" id="PS51321"/>
    </source>
</evidence>
<dbReference type="CDD" id="cd21538">
    <property type="entry name" value="SPOC_TFIIS"/>
    <property type="match status" value="1"/>
</dbReference>
<dbReference type="SUPFAM" id="SSF46942">
    <property type="entry name" value="Elongation factor TFIIS domain 2"/>
    <property type="match status" value="1"/>
</dbReference>
<dbReference type="Pfam" id="PF20826">
    <property type="entry name" value="PHD_5"/>
    <property type="match status" value="1"/>
</dbReference>
<dbReference type="InterPro" id="IPR013083">
    <property type="entry name" value="Znf_RING/FYVE/PHD"/>
</dbReference>
<dbReference type="GO" id="GO:0005634">
    <property type="term" value="C:nucleus"/>
    <property type="evidence" value="ECO:0007669"/>
    <property type="project" value="TreeGrafter"/>
</dbReference>
<comment type="similarity">
    <text evidence="2">Belongs to the BYE1 family.</text>
</comment>
<feature type="compositionally biased region" description="Basic and acidic residues" evidence="7">
    <location>
        <begin position="121"/>
        <end position="141"/>
    </location>
</feature>
<dbReference type="Gene3D" id="1.10.472.30">
    <property type="entry name" value="Transcription elongation factor S-II, central domain"/>
    <property type="match status" value="1"/>
</dbReference>
<evidence type="ECO:0000256" key="6">
    <source>
        <dbReference type="ARBA" id="ARBA00022833"/>
    </source>
</evidence>
<protein>
    <recommendedName>
        <fullName evidence="3">Transcription factor BYE1</fullName>
    </recommendedName>
</protein>
<dbReference type="Gene3D" id="3.30.40.10">
    <property type="entry name" value="Zinc/RING finger domain, C3HC4 (zinc finger)"/>
    <property type="match status" value="1"/>
</dbReference>
<dbReference type="GO" id="GO:0008270">
    <property type="term" value="F:zinc ion binding"/>
    <property type="evidence" value="ECO:0007669"/>
    <property type="project" value="UniProtKB-KW"/>
</dbReference>
<feature type="compositionally biased region" description="Basic residues" evidence="7">
    <location>
        <begin position="7"/>
        <end position="16"/>
    </location>
</feature>